<dbReference type="PANTHER" id="PTHR15414:SF0">
    <property type="entry name" value="ENDOPLASMIC RETICULUM LECTIN 1"/>
    <property type="match status" value="1"/>
</dbReference>
<sequence>MTMLPKRPLVALLLCSCLASATKVDDSVHYMITFERADNLEGSQLLEDNEKALKDENHMRISTQNNENYICKIPEAQSEKYEEAANYRGPTPAELLAPVYKEKVCSYRVEPYWSYELCHGRYIVQYHEEKDVRGVGRTAEYYLGNLHVDYTTMAATIDYNNPPKRVIDGEEFAYYPVFYTQGTTCDITGKPRTTTVMYICVENARNQIHSLSEVSSCNYEVVVLSSRLCTHPAYRPKSQHSHEIVCYNIDNNENSKPMSLLQMENYRREAYKKDYSVSDQQQQVTHEEDYDEEEKEEPEVEDPAKEKTLRLAGRKRYEGVDSLANNRLIVEDTVNRILSGRECIYGGEGWWKYEFCYGKSVLQYHISQNGQRTEIMLGVFDEKIHKAWVDEDHKHRSPRKYNGQITQVSHIYVKGDICHEIQAHRSVEVRLRCKTAEGSPLAISLSLSEPRLCQYILTLESERFCEPLQYVDEYGLIALEPEEDAATRQGPGPQ</sequence>
<evidence type="ECO:0000256" key="1">
    <source>
        <dbReference type="ARBA" id="ARBA00004240"/>
    </source>
</evidence>
<feature type="region of interest" description="Disordered" evidence="8">
    <location>
        <begin position="274"/>
        <end position="306"/>
    </location>
</feature>
<comment type="function">
    <text evidence="5">Probable lectin that binds selectively to improperly folded lumenal proteins. May function in endoplasmic reticulum quality control and endoplasmic reticulum-associated degradation (ERAD) of both non-glycosylated proteins and glycoproteins.</text>
</comment>
<proteinExistence type="predicted"/>
<feature type="chain" id="PRO_5041315310" description="Endoplasmic reticulum lectin 1" evidence="9">
    <location>
        <begin position="22"/>
        <end position="494"/>
    </location>
</feature>
<dbReference type="SUPFAM" id="SSF50911">
    <property type="entry name" value="Mannose 6-phosphate receptor domain"/>
    <property type="match status" value="2"/>
</dbReference>
<dbReference type="InterPro" id="IPR044865">
    <property type="entry name" value="MRH_dom"/>
</dbReference>
<dbReference type="Pfam" id="PF07915">
    <property type="entry name" value="PRKCSH"/>
    <property type="match status" value="2"/>
</dbReference>
<reference evidence="11" key="1">
    <citation type="submission" date="2023-07" db="EMBL/GenBank/DDBJ databases">
        <authorList>
            <consortium name="CYATHOMIX"/>
        </authorList>
    </citation>
    <scope>NUCLEOTIDE SEQUENCE</scope>
    <source>
        <strain evidence="11">N/A</strain>
    </source>
</reference>
<dbReference type="GO" id="GO:0030970">
    <property type="term" value="P:retrograde protein transport, ER to cytosol"/>
    <property type="evidence" value="ECO:0007669"/>
    <property type="project" value="TreeGrafter"/>
</dbReference>
<dbReference type="Proteomes" id="UP001176961">
    <property type="component" value="Unassembled WGS sequence"/>
</dbReference>
<dbReference type="FunFam" id="2.70.130.10:FF:000001">
    <property type="entry name" value="Endoplasmic reticulum lectin 1"/>
    <property type="match status" value="1"/>
</dbReference>
<name>A0AA36GPH9_CYLNA</name>
<dbReference type="EMBL" id="CATQJL010000112">
    <property type="protein sequence ID" value="CAJ0595951.1"/>
    <property type="molecule type" value="Genomic_DNA"/>
</dbReference>
<evidence type="ECO:0000256" key="3">
    <source>
        <dbReference type="ARBA" id="ARBA00022824"/>
    </source>
</evidence>
<dbReference type="Gene3D" id="2.70.130.10">
    <property type="entry name" value="Mannose-6-phosphate receptor binding domain"/>
    <property type="match status" value="2"/>
</dbReference>
<dbReference type="InterPro" id="IPR012913">
    <property type="entry name" value="OS9-like_dom"/>
</dbReference>
<feature type="compositionally biased region" description="Acidic residues" evidence="8">
    <location>
        <begin position="288"/>
        <end position="301"/>
    </location>
</feature>
<comment type="subcellular location">
    <subcellularLocation>
        <location evidence="1">Endoplasmic reticulum</location>
    </subcellularLocation>
</comment>
<evidence type="ECO:0000313" key="12">
    <source>
        <dbReference type="Proteomes" id="UP001176961"/>
    </source>
</evidence>
<evidence type="ECO:0000256" key="6">
    <source>
        <dbReference type="ARBA" id="ARBA00041108"/>
    </source>
</evidence>
<accession>A0AA36GPH9</accession>
<evidence type="ECO:0000256" key="5">
    <source>
        <dbReference type="ARBA" id="ARBA00037585"/>
    </source>
</evidence>
<evidence type="ECO:0000259" key="10">
    <source>
        <dbReference type="PROSITE" id="PS51914"/>
    </source>
</evidence>
<evidence type="ECO:0000256" key="2">
    <source>
        <dbReference type="ARBA" id="ARBA00022729"/>
    </source>
</evidence>
<dbReference type="AlphaFoldDB" id="A0AA36GPH9"/>
<dbReference type="InterPro" id="IPR045149">
    <property type="entry name" value="OS-9-like"/>
</dbReference>
<feature type="domain" description="MRH" evidence="10">
    <location>
        <begin position="103"/>
        <end position="231"/>
    </location>
</feature>
<dbReference type="GO" id="GO:0005788">
    <property type="term" value="C:endoplasmic reticulum lumen"/>
    <property type="evidence" value="ECO:0007669"/>
    <property type="project" value="TreeGrafter"/>
</dbReference>
<dbReference type="PROSITE" id="PS51914">
    <property type="entry name" value="MRH"/>
    <property type="match status" value="2"/>
</dbReference>
<keyword evidence="4" id="KW-1015">Disulfide bond</keyword>
<keyword evidence="3" id="KW-0256">Endoplasmic reticulum</keyword>
<evidence type="ECO:0000256" key="9">
    <source>
        <dbReference type="SAM" id="SignalP"/>
    </source>
</evidence>
<keyword evidence="12" id="KW-1185">Reference proteome</keyword>
<comment type="caution">
    <text evidence="11">The sequence shown here is derived from an EMBL/GenBank/DDBJ whole genome shotgun (WGS) entry which is preliminary data.</text>
</comment>
<keyword evidence="2 9" id="KW-0732">Signal</keyword>
<evidence type="ECO:0000256" key="4">
    <source>
        <dbReference type="ARBA" id="ARBA00023157"/>
    </source>
</evidence>
<evidence type="ECO:0000256" key="7">
    <source>
        <dbReference type="ARBA" id="ARBA00041661"/>
    </source>
</evidence>
<protein>
    <recommendedName>
        <fullName evidence="6">Endoplasmic reticulum lectin 1</fullName>
    </recommendedName>
    <alternativeName>
        <fullName evidence="7">ER lectin</fullName>
    </alternativeName>
</protein>
<feature type="domain" description="MRH" evidence="10">
    <location>
        <begin position="341"/>
        <end position="467"/>
    </location>
</feature>
<gene>
    <name evidence="11" type="ORF">CYNAS_LOCUS7934</name>
</gene>
<feature type="signal peptide" evidence="9">
    <location>
        <begin position="1"/>
        <end position="21"/>
    </location>
</feature>
<dbReference type="PANTHER" id="PTHR15414">
    <property type="entry name" value="OS-9-RELATED"/>
    <property type="match status" value="1"/>
</dbReference>
<organism evidence="11 12">
    <name type="scientific">Cylicocyclus nassatus</name>
    <name type="common">Nematode worm</name>
    <dbReference type="NCBI Taxonomy" id="53992"/>
    <lineage>
        <taxon>Eukaryota</taxon>
        <taxon>Metazoa</taxon>
        <taxon>Ecdysozoa</taxon>
        <taxon>Nematoda</taxon>
        <taxon>Chromadorea</taxon>
        <taxon>Rhabditida</taxon>
        <taxon>Rhabditina</taxon>
        <taxon>Rhabditomorpha</taxon>
        <taxon>Strongyloidea</taxon>
        <taxon>Strongylidae</taxon>
        <taxon>Cylicocyclus</taxon>
    </lineage>
</organism>
<evidence type="ECO:0000313" key="11">
    <source>
        <dbReference type="EMBL" id="CAJ0595951.1"/>
    </source>
</evidence>
<evidence type="ECO:0000256" key="8">
    <source>
        <dbReference type="SAM" id="MobiDB-lite"/>
    </source>
</evidence>
<dbReference type="GO" id="GO:0030968">
    <property type="term" value="P:endoplasmic reticulum unfolded protein response"/>
    <property type="evidence" value="ECO:0007669"/>
    <property type="project" value="InterPro"/>
</dbReference>
<dbReference type="InterPro" id="IPR009011">
    <property type="entry name" value="Man6P_isomerase_rcpt-bd_dom_sf"/>
</dbReference>